<dbReference type="InterPro" id="IPR003399">
    <property type="entry name" value="Mce/MlaD"/>
</dbReference>
<dbReference type="Gene3D" id="1.10.287.1490">
    <property type="match status" value="1"/>
</dbReference>
<keyword evidence="4" id="KW-1185">Reference proteome</keyword>
<dbReference type="RefSeq" id="WP_235293738.1">
    <property type="nucleotide sequence ID" value="NZ_BSOH01000020.1"/>
</dbReference>
<feature type="domain" description="Mce/MlaD" evidence="2">
    <location>
        <begin position="38"/>
        <end position="116"/>
    </location>
</feature>
<keyword evidence="1" id="KW-1133">Transmembrane helix</keyword>
<dbReference type="Pfam" id="PF02470">
    <property type="entry name" value="MlaD"/>
    <property type="match status" value="1"/>
</dbReference>
<evidence type="ECO:0000259" key="2">
    <source>
        <dbReference type="Pfam" id="PF02470"/>
    </source>
</evidence>
<keyword evidence="1" id="KW-0812">Transmembrane</keyword>
<dbReference type="EMBL" id="BSOH01000020">
    <property type="protein sequence ID" value="GLR18373.1"/>
    <property type="molecule type" value="Genomic_DNA"/>
</dbReference>
<dbReference type="AlphaFoldDB" id="A0AA37WF14"/>
<evidence type="ECO:0000313" key="4">
    <source>
        <dbReference type="Proteomes" id="UP001156666"/>
    </source>
</evidence>
<keyword evidence="1" id="KW-0472">Membrane</keyword>
<dbReference type="Proteomes" id="UP001156666">
    <property type="component" value="Unassembled WGS sequence"/>
</dbReference>
<gene>
    <name evidence="3" type="ORF">GCM10007940_29890</name>
</gene>
<organism evidence="3 4">
    <name type="scientific">Portibacter lacus</name>
    <dbReference type="NCBI Taxonomy" id="1099794"/>
    <lineage>
        <taxon>Bacteria</taxon>
        <taxon>Pseudomonadati</taxon>
        <taxon>Bacteroidota</taxon>
        <taxon>Saprospiria</taxon>
        <taxon>Saprospirales</taxon>
        <taxon>Haliscomenobacteraceae</taxon>
        <taxon>Portibacter</taxon>
    </lineage>
</organism>
<evidence type="ECO:0000256" key="1">
    <source>
        <dbReference type="SAM" id="Phobius"/>
    </source>
</evidence>
<reference evidence="3" key="1">
    <citation type="journal article" date="2014" name="Int. J. Syst. Evol. Microbiol.">
        <title>Complete genome sequence of Corynebacterium casei LMG S-19264T (=DSM 44701T), isolated from a smear-ripened cheese.</title>
        <authorList>
            <consortium name="US DOE Joint Genome Institute (JGI-PGF)"/>
            <person name="Walter F."/>
            <person name="Albersmeier A."/>
            <person name="Kalinowski J."/>
            <person name="Ruckert C."/>
        </authorList>
    </citation>
    <scope>NUCLEOTIDE SEQUENCE</scope>
    <source>
        <strain evidence="3">NBRC 108769</strain>
    </source>
</reference>
<sequence length="361" mass="39004">MARKFSNEAKLGLLAIVTLTVLIWGYRFLKGKNLLDNSNTYYITYSDVGGLNTSAPVFINGFQVGSVTAVKLKPDDVEKINVTIEVDGEIELPKTTTAVLASSSIMGGKSILLEYGNADMQNGILENKSYIDGTTQGLLGSMVDVNEVDVYFDKLKNGFSGLIDTITQSSPNAEESIMQSIEEFQTTIKNLSGISNKINIMLAKSASNFDETLSNVASLSETLKNSNAKIAGIIDNLDVVTTDLKNAEISKTVGAAEGAITEVKTSLTTIQGTVKSAEEAIANINQLISKVENGDGSLSALINDKALYNNLESTSQNLDLLLQDFRLNPKRYVNVSVFGKKDKEYVVPEDDPAEKIKDSKN</sequence>
<proteinExistence type="predicted"/>
<evidence type="ECO:0000313" key="3">
    <source>
        <dbReference type="EMBL" id="GLR18373.1"/>
    </source>
</evidence>
<name>A0AA37WF14_9BACT</name>
<feature type="transmembrane region" description="Helical" evidence="1">
    <location>
        <begin position="12"/>
        <end position="29"/>
    </location>
</feature>
<reference evidence="3" key="2">
    <citation type="submission" date="2023-01" db="EMBL/GenBank/DDBJ databases">
        <title>Draft genome sequence of Portibacter lacus strain NBRC 108769.</title>
        <authorList>
            <person name="Sun Q."/>
            <person name="Mori K."/>
        </authorList>
    </citation>
    <scope>NUCLEOTIDE SEQUENCE</scope>
    <source>
        <strain evidence="3">NBRC 108769</strain>
    </source>
</reference>
<comment type="caution">
    <text evidence="3">The sequence shown here is derived from an EMBL/GenBank/DDBJ whole genome shotgun (WGS) entry which is preliminary data.</text>
</comment>
<dbReference type="InterPro" id="IPR052336">
    <property type="entry name" value="MlaD_Phospholipid_Transporter"/>
</dbReference>
<accession>A0AA37WF14</accession>
<dbReference type="PANTHER" id="PTHR33371:SF4">
    <property type="entry name" value="INTERMEMBRANE PHOSPHOLIPID TRANSPORT SYSTEM BINDING PROTEIN MLAD"/>
    <property type="match status" value="1"/>
</dbReference>
<protein>
    <submittedName>
        <fullName evidence="3">Organic solvent ABC transporter substrate-binding protein</fullName>
    </submittedName>
</protein>
<dbReference type="PANTHER" id="PTHR33371">
    <property type="entry name" value="INTERMEMBRANE PHOSPHOLIPID TRANSPORT SYSTEM BINDING PROTEIN MLAD-RELATED"/>
    <property type="match status" value="1"/>
</dbReference>